<dbReference type="Proteomes" id="UP000403266">
    <property type="component" value="Unassembled WGS sequence"/>
</dbReference>
<feature type="region of interest" description="Disordered" evidence="1">
    <location>
        <begin position="68"/>
        <end position="90"/>
    </location>
</feature>
<dbReference type="RefSeq" id="WP_152716503.1">
    <property type="nucleotide sequence ID" value="NZ_VOSJ01000269.1"/>
</dbReference>
<gene>
    <name evidence="2" type="ORF">FS320_32140</name>
</gene>
<evidence type="ECO:0000256" key="1">
    <source>
        <dbReference type="SAM" id="MobiDB-lite"/>
    </source>
</evidence>
<sequence>MEGAARLNVNDTLTALPWPFRRRLVLTLQSLQAFSSDPEVQRAAEFFQLKAARVWAAMPFQGHSAETASRTTVLVEHRSGRPTATQAKKL</sequence>
<proteinExistence type="predicted"/>
<organism evidence="2 3">
    <name type="scientific">Microvirga tunisiensis</name>
    <dbReference type="NCBI Taxonomy" id="2108360"/>
    <lineage>
        <taxon>Bacteria</taxon>
        <taxon>Pseudomonadati</taxon>
        <taxon>Pseudomonadota</taxon>
        <taxon>Alphaproteobacteria</taxon>
        <taxon>Hyphomicrobiales</taxon>
        <taxon>Methylobacteriaceae</taxon>
        <taxon>Microvirga</taxon>
    </lineage>
</organism>
<dbReference type="OrthoDB" id="9891876at2"/>
<keyword evidence="3" id="KW-1185">Reference proteome</keyword>
<evidence type="ECO:0000313" key="3">
    <source>
        <dbReference type="Proteomes" id="UP000403266"/>
    </source>
</evidence>
<name>A0A5N7MRI5_9HYPH</name>
<reference evidence="2 3" key="1">
    <citation type="journal article" date="2019" name="Syst. Appl. Microbiol.">
        <title>Microvirga tunisiensis sp. nov., a root nodule symbiotic bacterium isolated from Lupinus micranthus and L. luteus grown in Northern Tunisia.</title>
        <authorList>
            <person name="Msaddak A."/>
            <person name="Rejili M."/>
            <person name="Duran D."/>
            <person name="Mars M."/>
            <person name="Palacios J.M."/>
            <person name="Ruiz-Argueso T."/>
            <person name="Rey L."/>
            <person name="Imperial J."/>
        </authorList>
    </citation>
    <scope>NUCLEOTIDE SEQUENCE [LARGE SCALE GENOMIC DNA]</scope>
    <source>
        <strain evidence="2 3">Lmie10</strain>
    </source>
</reference>
<dbReference type="EMBL" id="VOSK01000250">
    <property type="protein sequence ID" value="MPR29611.1"/>
    <property type="molecule type" value="Genomic_DNA"/>
</dbReference>
<dbReference type="AlphaFoldDB" id="A0A5N7MRI5"/>
<evidence type="ECO:0000313" key="2">
    <source>
        <dbReference type="EMBL" id="MPR29611.1"/>
    </source>
</evidence>
<protein>
    <submittedName>
        <fullName evidence="2">Uncharacterized protein</fullName>
    </submittedName>
</protein>
<comment type="caution">
    <text evidence="2">The sequence shown here is derived from an EMBL/GenBank/DDBJ whole genome shotgun (WGS) entry which is preliminary data.</text>
</comment>
<accession>A0A5N7MRI5</accession>